<dbReference type="WBParaSite" id="SCUD_0001374901-mRNA-1">
    <property type="protein sequence ID" value="SCUD_0001374901-mRNA-1"/>
    <property type="gene ID" value="SCUD_0001374901"/>
</dbReference>
<dbReference type="CDD" id="cd00154">
    <property type="entry name" value="Rab"/>
    <property type="match status" value="1"/>
</dbReference>
<evidence type="ECO:0000256" key="2">
    <source>
        <dbReference type="ARBA" id="ARBA00023134"/>
    </source>
</evidence>
<dbReference type="InterPro" id="IPR027417">
    <property type="entry name" value="P-loop_NTPase"/>
</dbReference>
<dbReference type="SUPFAM" id="SSF52540">
    <property type="entry name" value="P-loop containing nucleoside triphosphate hydrolases"/>
    <property type="match status" value="1"/>
</dbReference>
<accession>A0A183KFF2</accession>
<dbReference type="Proteomes" id="UP000279833">
    <property type="component" value="Unassembled WGS sequence"/>
</dbReference>
<keyword evidence="2" id="KW-0342">GTP-binding</keyword>
<gene>
    <name evidence="3" type="ORF">SCUD_LOCUS13746</name>
</gene>
<dbReference type="InterPro" id="IPR005225">
    <property type="entry name" value="Small_GTP-bd"/>
</dbReference>
<dbReference type="GO" id="GO:0003924">
    <property type="term" value="F:GTPase activity"/>
    <property type="evidence" value="ECO:0007669"/>
    <property type="project" value="InterPro"/>
</dbReference>
<dbReference type="Gene3D" id="3.40.50.300">
    <property type="entry name" value="P-loop containing nucleotide triphosphate hydrolases"/>
    <property type="match status" value="1"/>
</dbReference>
<dbReference type="SMART" id="SM00176">
    <property type="entry name" value="RAN"/>
    <property type="match status" value="1"/>
</dbReference>
<proteinExistence type="predicted"/>
<keyword evidence="1" id="KW-0547">Nucleotide-binding</keyword>
<dbReference type="InterPro" id="IPR050227">
    <property type="entry name" value="Rab"/>
</dbReference>
<dbReference type="EMBL" id="UZAK01036119">
    <property type="protein sequence ID" value="VDP53920.1"/>
    <property type="molecule type" value="Genomic_DNA"/>
</dbReference>
<dbReference type="FunFam" id="3.40.50.300:FF:001447">
    <property type="entry name" value="Ras-related protein Rab-1B"/>
    <property type="match status" value="1"/>
</dbReference>
<reference evidence="3 4" key="2">
    <citation type="submission" date="2018-11" db="EMBL/GenBank/DDBJ databases">
        <authorList>
            <consortium name="Pathogen Informatics"/>
        </authorList>
    </citation>
    <scope>NUCLEOTIDE SEQUENCE [LARGE SCALE GENOMIC DNA]</scope>
    <source>
        <strain evidence="3">Dakar</strain>
        <strain evidence="4">Dakar, Senegal</strain>
    </source>
</reference>
<dbReference type="InterPro" id="IPR001806">
    <property type="entry name" value="Small_GTPase"/>
</dbReference>
<dbReference type="SMART" id="SM00175">
    <property type="entry name" value="RAB"/>
    <property type="match status" value="1"/>
</dbReference>
<dbReference type="Pfam" id="PF00071">
    <property type="entry name" value="Ras"/>
    <property type="match status" value="1"/>
</dbReference>
<dbReference type="SMART" id="SM00174">
    <property type="entry name" value="RHO"/>
    <property type="match status" value="1"/>
</dbReference>
<evidence type="ECO:0000313" key="5">
    <source>
        <dbReference type="WBParaSite" id="SCUD_0001374901-mRNA-1"/>
    </source>
</evidence>
<organism evidence="5">
    <name type="scientific">Schistosoma curassoni</name>
    <dbReference type="NCBI Taxonomy" id="6186"/>
    <lineage>
        <taxon>Eukaryota</taxon>
        <taxon>Metazoa</taxon>
        <taxon>Spiralia</taxon>
        <taxon>Lophotrochozoa</taxon>
        <taxon>Platyhelminthes</taxon>
        <taxon>Trematoda</taxon>
        <taxon>Digenea</taxon>
        <taxon>Strigeidida</taxon>
        <taxon>Schistosomatoidea</taxon>
        <taxon>Schistosomatidae</taxon>
        <taxon>Schistosoma</taxon>
    </lineage>
</organism>
<dbReference type="PROSITE" id="PS51421">
    <property type="entry name" value="RAS"/>
    <property type="match status" value="1"/>
</dbReference>
<dbReference type="AlphaFoldDB" id="A0A183KFF2"/>
<evidence type="ECO:0000256" key="1">
    <source>
        <dbReference type="ARBA" id="ARBA00022741"/>
    </source>
</evidence>
<evidence type="ECO:0000313" key="4">
    <source>
        <dbReference type="Proteomes" id="UP000279833"/>
    </source>
</evidence>
<reference evidence="5" key="1">
    <citation type="submission" date="2016-06" db="UniProtKB">
        <authorList>
            <consortium name="WormBaseParasite"/>
        </authorList>
    </citation>
    <scope>IDENTIFICATION</scope>
</reference>
<dbReference type="PRINTS" id="PR00449">
    <property type="entry name" value="RASTRNSFRMNG"/>
</dbReference>
<name>A0A183KFF2_9TREM</name>
<dbReference type="STRING" id="6186.A0A183KFF2"/>
<dbReference type="NCBIfam" id="TIGR00231">
    <property type="entry name" value="small_GTP"/>
    <property type="match status" value="1"/>
</dbReference>
<sequence length="206" mass="23244">MAGEESIKIKLILLGDSGVGKTSLIRRFVDDRFTHNEAATIGFDFKPYQMVVDGRTIQFNIWDTAGVERYSSYLTPSLYRHAHGALFGKNKPIVLFSSSFLVYDVTSAQSLSGVKYWVEQTRQFCGSRLLKMLVGNKIDLDNRIVSKKEGSDFARSMGSIFVETSAKTSENVRDAFVELVRKVSLIFVPIIMYIDNDYQNGFCGEF</sequence>
<dbReference type="GO" id="GO:0005525">
    <property type="term" value="F:GTP binding"/>
    <property type="evidence" value="ECO:0007669"/>
    <property type="project" value="UniProtKB-KW"/>
</dbReference>
<dbReference type="SMART" id="SM00173">
    <property type="entry name" value="RAS"/>
    <property type="match status" value="1"/>
</dbReference>
<dbReference type="PROSITE" id="PS51420">
    <property type="entry name" value="RHO"/>
    <property type="match status" value="1"/>
</dbReference>
<protein>
    <submittedName>
        <fullName evidence="5">Ras-related protein Rab-18</fullName>
    </submittedName>
</protein>
<keyword evidence="4" id="KW-1185">Reference proteome</keyword>
<dbReference type="PROSITE" id="PS51419">
    <property type="entry name" value="RAB"/>
    <property type="match status" value="1"/>
</dbReference>
<evidence type="ECO:0000313" key="3">
    <source>
        <dbReference type="EMBL" id="VDP53920.1"/>
    </source>
</evidence>
<dbReference type="PANTHER" id="PTHR47977">
    <property type="entry name" value="RAS-RELATED PROTEIN RAB"/>
    <property type="match status" value="1"/>
</dbReference>